<accession>A0A1W0E7C5</accession>
<proteinExistence type="inferred from homology"/>
<comment type="subcellular location">
    <subcellularLocation>
        <location evidence="1">Nucleus</location>
    </subcellularLocation>
</comment>
<dbReference type="EMBL" id="MNPJ01000014">
    <property type="protein sequence ID" value="OQS55102.1"/>
    <property type="molecule type" value="Genomic_DNA"/>
</dbReference>
<name>A0A1W0E7C5_9MICR</name>
<dbReference type="CDD" id="cd07982">
    <property type="entry name" value="HFD_TAF10"/>
    <property type="match status" value="1"/>
</dbReference>
<organism evidence="6 7">
    <name type="scientific">Ecytonucleospora hepatopenaei</name>
    <dbReference type="NCBI Taxonomy" id="646526"/>
    <lineage>
        <taxon>Eukaryota</taxon>
        <taxon>Fungi</taxon>
        <taxon>Fungi incertae sedis</taxon>
        <taxon>Microsporidia</taxon>
        <taxon>Enterocytozoonidae</taxon>
        <taxon>Ecytonucleospora</taxon>
    </lineage>
</organism>
<evidence type="ECO:0000256" key="2">
    <source>
        <dbReference type="ARBA" id="ARBA00023015"/>
    </source>
</evidence>
<keyword evidence="2" id="KW-0805">Transcription regulation</keyword>
<dbReference type="Proteomes" id="UP000192758">
    <property type="component" value="Unassembled WGS sequence"/>
</dbReference>
<comment type="caution">
    <text evidence="6">The sequence shown here is derived from an EMBL/GenBank/DDBJ whole genome shotgun (WGS) entry which is preliminary data.</text>
</comment>
<protein>
    <submittedName>
        <fullName evidence="6">TAF10</fullName>
    </submittedName>
</protein>
<dbReference type="PANTHER" id="PTHR21242:SF0">
    <property type="entry name" value="TRANSCRIPTION INITIATION FACTOR TFIID SUBUNIT 10"/>
    <property type="match status" value="1"/>
</dbReference>
<evidence type="ECO:0000313" key="6">
    <source>
        <dbReference type="EMBL" id="OQS55102.1"/>
    </source>
</evidence>
<evidence type="ECO:0000256" key="5">
    <source>
        <dbReference type="ARBA" id="ARBA00025730"/>
    </source>
</evidence>
<dbReference type="STRING" id="646526.A0A1W0E7C5"/>
<keyword evidence="7" id="KW-1185">Reference proteome</keyword>
<evidence type="ECO:0000256" key="4">
    <source>
        <dbReference type="ARBA" id="ARBA00023242"/>
    </source>
</evidence>
<dbReference type="GO" id="GO:0006367">
    <property type="term" value="P:transcription initiation at RNA polymerase II promoter"/>
    <property type="evidence" value="ECO:0007669"/>
    <property type="project" value="TreeGrafter"/>
</dbReference>
<dbReference type="GO" id="GO:1990841">
    <property type="term" value="F:promoter-specific chromatin binding"/>
    <property type="evidence" value="ECO:0007669"/>
    <property type="project" value="TreeGrafter"/>
</dbReference>
<evidence type="ECO:0000256" key="1">
    <source>
        <dbReference type="ARBA" id="ARBA00004123"/>
    </source>
</evidence>
<dbReference type="GO" id="GO:0000124">
    <property type="term" value="C:SAGA complex"/>
    <property type="evidence" value="ECO:0007669"/>
    <property type="project" value="TreeGrafter"/>
</dbReference>
<dbReference type="PANTHER" id="PTHR21242">
    <property type="entry name" value="TRANSCRIPTION INITIATION FACTOR TFIID SUBUNIT 10"/>
    <property type="match status" value="1"/>
</dbReference>
<dbReference type="PRINTS" id="PR01443">
    <property type="entry name" value="TFIID30KDSUB"/>
</dbReference>
<keyword evidence="4" id="KW-0539">Nucleus</keyword>
<dbReference type="Pfam" id="PF03540">
    <property type="entry name" value="TAF10"/>
    <property type="match status" value="1"/>
</dbReference>
<dbReference type="GO" id="GO:0005669">
    <property type="term" value="C:transcription factor TFIID complex"/>
    <property type="evidence" value="ECO:0007669"/>
    <property type="project" value="TreeGrafter"/>
</dbReference>
<dbReference type="VEuPathDB" id="MicrosporidiaDB:EHP00_307"/>
<dbReference type="OrthoDB" id="154356at2759"/>
<reference evidence="6 7" key="1">
    <citation type="journal article" date="2017" name="Environ. Microbiol.">
        <title>Decay of the glycolytic pathway and adaptation to intranuclear parasitism within Enterocytozoonidae microsporidia.</title>
        <authorList>
            <person name="Wiredu Boakye D."/>
            <person name="Jaroenlak P."/>
            <person name="Prachumwat A."/>
            <person name="Williams T.A."/>
            <person name="Bateman K.S."/>
            <person name="Itsathitphaisarn O."/>
            <person name="Sritunyalucksana K."/>
            <person name="Paszkiewicz K.H."/>
            <person name="Moore K.A."/>
            <person name="Stentiford G.D."/>
            <person name="Williams B.A."/>
        </authorList>
    </citation>
    <scope>NUCLEOTIDE SEQUENCE [LARGE SCALE GENOMIC DNA]</scope>
    <source>
        <strain evidence="6 7">TH1</strain>
    </source>
</reference>
<dbReference type="AlphaFoldDB" id="A0A1W0E7C5"/>
<dbReference type="GO" id="GO:0016251">
    <property type="term" value="F:RNA polymerase II general transcription initiation factor activity"/>
    <property type="evidence" value="ECO:0007669"/>
    <property type="project" value="TreeGrafter"/>
</dbReference>
<evidence type="ECO:0000313" key="7">
    <source>
        <dbReference type="Proteomes" id="UP000192758"/>
    </source>
</evidence>
<sequence>MEREEFEQLKEKLKDYTPLLPDSIIDYFLEKNGVSTDNEEVRKLISLMSHKFLTDVAINAQQFHKIHTKARTKDKRFSKEKKTTLQVLDLEKALEEMGVDITRPYYYK</sequence>
<comment type="similarity">
    <text evidence="5">Belongs to the TAF10 family.</text>
</comment>
<dbReference type="InterPro" id="IPR003923">
    <property type="entry name" value="TAF10"/>
</dbReference>
<keyword evidence="3" id="KW-0804">Transcription</keyword>
<evidence type="ECO:0000256" key="3">
    <source>
        <dbReference type="ARBA" id="ARBA00023163"/>
    </source>
</evidence>
<gene>
    <name evidence="6" type="primary">TAF10</name>
    <name evidence="6" type="ORF">EHP00_307</name>
</gene>